<keyword evidence="2" id="KW-1185">Reference proteome</keyword>
<gene>
    <name evidence="1" type="ORF">ES288_A12G080300v1</name>
</gene>
<evidence type="ECO:0000313" key="2">
    <source>
        <dbReference type="Proteomes" id="UP000323506"/>
    </source>
</evidence>
<proteinExistence type="predicted"/>
<reference evidence="1 2" key="1">
    <citation type="submission" date="2019-06" db="EMBL/GenBank/DDBJ databases">
        <title>WGS assembly of Gossypium darwinii.</title>
        <authorList>
            <person name="Chen Z.J."/>
            <person name="Sreedasyam A."/>
            <person name="Ando A."/>
            <person name="Song Q."/>
            <person name="De L."/>
            <person name="Hulse-Kemp A."/>
            <person name="Ding M."/>
            <person name="Ye W."/>
            <person name="Kirkbride R."/>
            <person name="Jenkins J."/>
            <person name="Plott C."/>
            <person name="Lovell J."/>
            <person name="Lin Y.-M."/>
            <person name="Vaughn R."/>
            <person name="Liu B."/>
            <person name="Li W."/>
            <person name="Simpson S."/>
            <person name="Scheffler B."/>
            <person name="Saski C."/>
            <person name="Grover C."/>
            <person name="Hu G."/>
            <person name="Conover J."/>
            <person name="Carlson J."/>
            <person name="Shu S."/>
            <person name="Boston L."/>
            <person name="Williams M."/>
            <person name="Peterson D."/>
            <person name="Mcgee K."/>
            <person name="Jones D."/>
            <person name="Wendel J."/>
            <person name="Stelly D."/>
            <person name="Grimwood J."/>
            <person name="Schmutz J."/>
        </authorList>
    </citation>
    <scope>NUCLEOTIDE SEQUENCE [LARGE SCALE GENOMIC DNA]</scope>
    <source>
        <strain evidence="1">1808015.09</strain>
    </source>
</reference>
<evidence type="ECO:0000313" key="1">
    <source>
        <dbReference type="EMBL" id="TYG89196.1"/>
    </source>
</evidence>
<name>A0A5D2E6X4_GOSDA</name>
<protein>
    <submittedName>
        <fullName evidence="1">Uncharacterized protein</fullName>
    </submittedName>
</protein>
<sequence length="115" mass="12763">MAVEICLSQLPLLVEDRNAEFQGSMDLFKGMVMGAAASTEKYLCRSGVSQSRSSAGIKLTSNCSLLVVEVSYSEHHVVYSVEVSKILLFRRKCIVVIRLGFQRLIMNILNEKSSC</sequence>
<organism evidence="1 2">
    <name type="scientific">Gossypium darwinii</name>
    <name type="common">Darwin's cotton</name>
    <name type="synonym">Gossypium barbadense var. darwinii</name>
    <dbReference type="NCBI Taxonomy" id="34276"/>
    <lineage>
        <taxon>Eukaryota</taxon>
        <taxon>Viridiplantae</taxon>
        <taxon>Streptophyta</taxon>
        <taxon>Embryophyta</taxon>
        <taxon>Tracheophyta</taxon>
        <taxon>Spermatophyta</taxon>
        <taxon>Magnoliopsida</taxon>
        <taxon>eudicotyledons</taxon>
        <taxon>Gunneridae</taxon>
        <taxon>Pentapetalae</taxon>
        <taxon>rosids</taxon>
        <taxon>malvids</taxon>
        <taxon>Malvales</taxon>
        <taxon>Malvaceae</taxon>
        <taxon>Malvoideae</taxon>
        <taxon>Gossypium</taxon>
    </lineage>
</organism>
<dbReference type="AlphaFoldDB" id="A0A5D2E6X4"/>
<accession>A0A5D2E6X4</accession>
<dbReference type="Proteomes" id="UP000323506">
    <property type="component" value="Chromosome A12"/>
</dbReference>
<dbReference type="EMBL" id="CM017699">
    <property type="protein sequence ID" value="TYG89196.1"/>
    <property type="molecule type" value="Genomic_DNA"/>
</dbReference>